<dbReference type="RefSeq" id="WP_041048360.1">
    <property type="nucleotide sequence ID" value="NZ_JXAK01000025.1"/>
</dbReference>
<protein>
    <submittedName>
        <fullName evidence="1">Uncharacterized protein</fullName>
    </submittedName>
</protein>
<organism evidence="1 2">
    <name type="scientific">Gordoniibacillus kamchatkensis</name>
    <dbReference type="NCBI Taxonomy" id="1590651"/>
    <lineage>
        <taxon>Bacteria</taxon>
        <taxon>Bacillati</taxon>
        <taxon>Bacillota</taxon>
        <taxon>Bacilli</taxon>
        <taxon>Bacillales</taxon>
        <taxon>Paenibacillaceae</taxon>
        <taxon>Gordoniibacillus</taxon>
    </lineage>
</organism>
<keyword evidence="2" id="KW-1185">Reference proteome</keyword>
<reference evidence="1 2" key="1">
    <citation type="submission" date="2014-12" db="EMBL/GenBank/DDBJ databases">
        <title>Draft genome sequence of Paenibacillus kamchatkensis strain B-2647.</title>
        <authorList>
            <person name="Karlyshev A.V."/>
            <person name="Kudryashova E.B."/>
        </authorList>
    </citation>
    <scope>NUCLEOTIDE SEQUENCE [LARGE SCALE GENOMIC DNA]</scope>
    <source>
        <strain evidence="1 2">VKM B-2647</strain>
    </source>
</reference>
<dbReference type="Proteomes" id="UP000031967">
    <property type="component" value="Unassembled WGS sequence"/>
</dbReference>
<evidence type="ECO:0000313" key="1">
    <source>
        <dbReference type="EMBL" id="KIL40160.1"/>
    </source>
</evidence>
<name>A0ABR5AGT4_9BACL</name>
<gene>
    <name evidence="1" type="ORF">SD70_15095</name>
</gene>
<evidence type="ECO:0000313" key="2">
    <source>
        <dbReference type="Proteomes" id="UP000031967"/>
    </source>
</evidence>
<accession>A0ABR5AGT4</accession>
<sequence>MDFTSQDIVMIEKALHTAIQHETSEHTRSELREVLRKLQTSSQAALTAEATSAAPMDGFRYDYDDSADLV</sequence>
<dbReference type="EMBL" id="JXAK01000025">
    <property type="protein sequence ID" value="KIL40160.1"/>
    <property type="molecule type" value="Genomic_DNA"/>
</dbReference>
<proteinExistence type="predicted"/>
<comment type="caution">
    <text evidence="1">The sequence shown here is derived from an EMBL/GenBank/DDBJ whole genome shotgun (WGS) entry which is preliminary data.</text>
</comment>